<dbReference type="AlphaFoldDB" id="A0A0F9FD06"/>
<gene>
    <name evidence="1" type="ORF">LCGC14_1966610</name>
</gene>
<accession>A0A0F9FD06</accession>
<comment type="caution">
    <text evidence="1">The sequence shown here is derived from an EMBL/GenBank/DDBJ whole genome shotgun (WGS) entry which is preliminary data.</text>
</comment>
<protein>
    <submittedName>
        <fullName evidence="1">Uncharacterized protein</fullName>
    </submittedName>
</protein>
<dbReference type="EMBL" id="LAZR01021753">
    <property type="protein sequence ID" value="KKL84249.1"/>
    <property type="molecule type" value="Genomic_DNA"/>
</dbReference>
<proteinExistence type="predicted"/>
<name>A0A0F9FD06_9ZZZZ</name>
<organism evidence="1">
    <name type="scientific">marine sediment metagenome</name>
    <dbReference type="NCBI Taxonomy" id="412755"/>
    <lineage>
        <taxon>unclassified sequences</taxon>
        <taxon>metagenomes</taxon>
        <taxon>ecological metagenomes</taxon>
    </lineage>
</organism>
<reference evidence="1" key="1">
    <citation type="journal article" date="2015" name="Nature">
        <title>Complex archaea that bridge the gap between prokaryotes and eukaryotes.</title>
        <authorList>
            <person name="Spang A."/>
            <person name="Saw J.H."/>
            <person name="Jorgensen S.L."/>
            <person name="Zaremba-Niedzwiedzka K."/>
            <person name="Martijn J."/>
            <person name="Lind A.E."/>
            <person name="van Eijk R."/>
            <person name="Schleper C."/>
            <person name="Guy L."/>
            <person name="Ettema T.J."/>
        </authorList>
    </citation>
    <scope>NUCLEOTIDE SEQUENCE</scope>
</reference>
<evidence type="ECO:0000313" key="1">
    <source>
        <dbReference type="EMBL" id="KKL84249.1"/>
    </source>
</evidence>
<sequence length="90" mass="10375">MTGVSFVTDVHSLVSGGGLLPRAVVKGDYLYFYSYDLPKKWLAQYKCSDVVNGKITVREAVETIKEKYKYFSEVRDGKQKPKEYPKKHQH</sequence>